<dbReference type="SUPFAM" id="SSF53756">
    <property type="entry name" value="UDP-Glycosyltransferase/glycogen phosphorylase"/>
    <property type="match status" value="1"/>
</dbReference>
<keyword evidence="2 4" id="KW-0808">Transferase</keyword>
<organism evidence="4 5">
    <name type="scientific">Aureimonas endophytica</name>
    <dbReference type="NCBI Taxonomy" id="2027858"/>
    <lineage>
        <taxon>Bacteria</taxon>
        <taxon>Pseudomonadati</taxon>
        <taxon>Pseudomonadota</taxon>
        <taxon>Alphaproteobacteria</taxon>
        <taxon>Hyphomicrobiales</taxon>
        <taxon>Aurantimonadaceae</taxon>
        <taxon>Aureimonas</taxon>
    </lineage>
</organism>
<evidence type="ECO:0000259" key="3">
    <source>
        <dbReference type="Pfam" id="PF00534"/>
    </source>
</evidence>
<reference evidence="4" key="2">
    <citation type="submission" date="2020-09" db="EMBL/GenBank/DDBJ databases">
        <authorList>
            <person name="Sun Q."/>
            <person name="Zhou Y."/>
        </authorList>
    </citation>
    <scope>NUCLEOTIDE SEQUENCE</scope>
    <source>
        <strain evidence="4">CGMCC 1.15367</strain>
    </source>
</reference>
<dbReference type="PANTHER" id="PTHR12526:SF510">
    <property type="entry name" value="D-INOSITOL 3-PHOSPHATE GLYCOSYLTRANSFERASE"/>
    <property type="match status" value="1"/>
</dbReference>
<dbReference type="Gene3D" id="3.40.50.2000">
    <property type="entry name" value="Glycogen Phosphorylase B"/>
    <property type="match status" value="1"/>
</dbReference>
<gene>
    <name evidence="4" type="ORF">GCM10011390_23020</name>
</gene>
<evidence type="ECO:0000256" key="2">
    <source>
        <dbReference type="ARBA" id="ARBA00022679"/>
    </source>
</evidence>
<protein>
    <submittedName>
        <fullName evidence="4">Glycosyl transferase family 1</fullName>
    </submittedName>
</protein>
<accession>A0A916ZLR2</accession>
<comment type="caution">
    <text evidence="4">The sequence shown here is derived from an EMBL/GenBank/DDBJ whole genome shotgun (WGS) entry which is preliminary data.</text>
</comment>
<dbReference type="AlphaFoldDB" id="A0A916ZLR2"/>
<evidence type="ECO:0000256" key="1">
    <source>
        <dbReference type="ARBA" id="ARBA00022676"/>
    </source>
</evidence>
<feature type="domain" description="Glycosyl transferase family 1" evidence="3">
    <location>
        <begin position="223"/>
        <end position="331"/>
    </location>
</feature>
<dbReference type="Pfam" id="PF00534">
    <property type="entry name" value="Glycos_transf_1"/>
    <property type="match status" value="1"/>
</dbReference>
<evidence type="ECO:0000313" key="5">
    <source>
        <dbReference type="Proteomes" id="UP000644699"/>
    </source>
</evidence>
<keyword evidence="5" id="KW-1185">Reference proteome</keyword>
<name>A0A916ZLR2_9HYPH</name>
<dbReference type="RefSeq" id="WP_188908548.1">
    <property type="nucleotide sequence ID" value="NZ_BMIQ01000003.1"/>
</dbReference>
<evidence type="ECO:0000313" key="4">
    <source>
        <dbReference type="EMBL" id="GGE03508.1"/>
    </source>
</evidence>
<reference evidence="4" key="1">
    <citation type="journal article" date="2014" name="Int. J. Syst. Evol. Microbiol.">
        <title>Complete genome sequence of Corynebacterium casei LMG S-19264T (=DSM 44701T), isolated from a smear-ripened cheese.</title>
        <authorList>
            <consortium name="US DOE Joint Genome Institute (JGI-PGF)"/>
            <person name="Walter F."/>
            <person name="Albersmeier A."/>
            <person name="Kalinowski J."/>
            <person name="Ruckert C."/>
        </authorList>
    </citation>
    <scope>NUCLEOTIDE SEQUENCE</scope>
    <source>
        <strain evidence="4">CGMCC 1.15367</strain>
    </source>
</reference>
<dbReference type="Proteomes" id="UP000644699">
    <property type="component" value="Unassembled WGS sequence"/>
</dbReference>
<dbReference type="EMBL" id="BMIQ01000003">
    <property type="protein sequence ID" value="GGE03508.1"/>
    <property type="molecule type" value="Genomic_DNA"/>
</dbReference>
<dbReference type="GO" id="GO:0016757">
    <property type="term" value="F:glycosyltransferase activity"/>
    <property type="evidence" value="ECO:0007669"/>
    <property type="project" value="UniProtKB-KW"/>
</dbReference>
<keyword evidence="1" id="KW-0328">Glycosyltransferase</keyword>
<dbReference type="PANTHER" id="PTHR12526">
    <property type="entry name" value="GLYCOSYLTRANSFERASE"/>
    <property type="match status" value="1"/>
</dbReference>
<sequence length="405" mass="44825">MNLGTPAALTEQPSIVVLGDLVEGWPAHQHSAETLDERANEWPERLLREPFAPHGSEALDVEPVRVTGGYLERLPLACVHAGIVETCEIWHHSRAAEPPPLQRDSAHLARRVFRLDVEDAPFASRHMLRFIETVGAPHILVVLGLGVDERILAACERSFKVYNSIDAPSLRVPPTVSRHFDLVLTGAQWQSDEVEARHPGMATAIMPIGPEFADDETFRPLGGEKPYDVVYVAAAQPYKRHDILFDALTHAPRRLRALCVFGYGEMAETLRAQAAERGLDIDFVGPPGVPFAEVNRLMNLAKIGIVCGQDDGAPAILTEYMLAGLPVLANERLACGLQFITPETGRTAPAERFGQAIVAMLDTLPSFRPREIARARWTWPHTVGRFRSLLQEQPRFKSPYRGTMA</sequence>
<dbReference type="InterPro" id="IPR001296">
    <property type="entry name" value="Glyco_trans_1"/>
</dbReference>
<proteinExistence type="predicted"/>